<keyword evidence="7" id="KW-0808">Transferase</keyword>
<dbReference type="InParanoid" id="T1EDJ7"/>
<dbReference type="CTD" id="20194649"/>
<evidence type="ECO:0000313" key="11">
    <source>
        <dbReference type="Proteomes" id="UP000015101"/>
    </source>
</evidence>
<sequence length="328" mass="36665">MSCCKVSGNVAPAVFAWSILIVCTAIFFVCASEFLVVQLSPVCVAYEAIIAVFLLINFFRSTFSNPGVYPRAEDDEVKAGDARAPLFKNIDVNGVPTRLKWCQTCRFYRPPRCSHCSVCNKCVESFDHHCPWVNNCIGRRNYRFFFFFLFFLTIHIANTMGFSIAYIIHNSANLAEARAILLIIVIVICVLLFIPITGLMFFHVYLICRGRTTNEQVTGKLKGGFNPFDRGRCTNCKNTLCGPMWPSFLSKRVKKLKKIDAIVLEELLLKTPKQPKKSKSLTREDSDDIKVPIDSNATMQQQQSVSLLGPINSAGILGTASFMGPSSI</sequence>
<evidence type="ECO:0000256" key="4">
    <source>
        <dbReference type="ARBA" id="ARBA00023136"/>
    </source>
</evidence>
<evidence type="ECO:0000256" key="1">
    <source>
        <dbReference type="ARBA" id="ARBA00004141"/>
    </source>
</evidence>
<comment type="subcellular location">
    <subcellularLocation>
        <location evidence="1">Membrane</location>
        <topology evidence="1">Multi-pass membrane protein</topology>
    </subcellularLocation>
</comment>
<dbReference type="RefSeq" id="XP_009029940.1">
    <property type="nucleotide sequence ID" value="XM_009031692.1"/>
</dbReference>
<feature type="transmembrane region" description="Helical" evidence="7">
    <location>
        <begin position="35"/>
        <end position="56"/>
    </location>
</feature>
<evidence type="ECO:0000313" key="10">
    <source>
        <dbReference type="EnsemblMetazoa" id="HelroP104126"/>
    </source>
</evidence>
<dbReference type="EMBL" id="AMQM01007880">
    <property type="status" value="NOT_ANNOTATED_CDS"/>
    <property type="molecule type" value="Genomic_DNA"/>
</dbReference>
<dbReference type="InterPro" id="IPR001594">
    <property type="entry name" value="Palmitoyltrfase_DHHC"/>
</dbReference>
<protein>
    <recommendedName>
        <fullName evidence="7">Palmitoyltransferase</fullName>
        <ecNumber evidence="7">2.3.1.225</ecNumber>
    </recommendedName>
</protein>
<accession>T1EDJ7</accession>
<dbReference type="GO" id="GO:0005794">
    <property type="term" value="C:Golgi apparatus"/>
    <property type="evidence" value="ECO:0000318"/>
    <property type="project" value="GO_Central"/>
</dbReference>
<comment type="catalytic activity">
    <reaction evidence="6">
        <text>L-cysteinyl-[protein] + hexadecanoyl-CoA = S-hexadecanoyl-L-cysteinyl-[protein] + CoA</text>
        <dbReference type="Rhea" id="RHEA:36683"/>
        <dbReference type="Rhea" id="RHEA-COMP:10131"/>
        <dbReference type="Rhea" id="RHEA-COMP:11032"/>
        <dbReference type="ChEBI" id="CHEBI:29950"/>
        <dbReference type="ChEBI" id="CHEBI:57287"/>
        <dbReference type="ChEBI" id="CHEBI:57379"/>
        <dbReference type="ChEBI" id="CHEBI:74151"/>
        <dbReference type="EC" id="2.3.1.225"/>
    </reaction>
    <physiologicalReaction direction="left-to-right" evidence="6">
        <dbReference type="Rhea" id="RHEA:36684"/>
    </physiologicalReaction>
</comment>
<dbReference type="Proteomes" id="UP000015101">
    <property type="component" value="Unassembled WGS sequence"/>
</dbReference>
<dbReference type="GO" id="GO:0006612">
    <property type="term" value="P:protein targeting to membrane"/>
    <property type="evidence" value="ECO:0000318"/>
    <property type="project" value="GO_Central"/>
</dbReference>
<dbReference type="HOGENOM" id="CLU_018741_3_3_1"/>
<dbReference type="Pfam" id="PF01529">
    <property type="entry name" value="DHHC"/>
    <property type="match status" value="1"/>
</dbReference>
<dbReference type="PROSITE" id="PS50216">
    <property type="entry name" value="DHHC"/>
    <property type="match status" value="1"/>
</dbReference>
<feature type="transmembrane region" description="Helical" evidence="7">
    <location>
        <begin position="144"/>
        <end position="168"/>
    </location>
</feature>
<keyword evidence="4 7" id="KW-0472">Membrane</keyword>
<dbReference type="OrthoDB" id="4096362at2759"/>
<evidence type="ECO:0000256" key="3">
    <source>
        <dbReference type="ARBA" id="ARBA00022989"/>
    </source>
</evidence>
<keyword evidence="3 7" id="KW-1133">Transmembrane helix</keyword>
<keyword evidence="7" id="KW-0012">Acyltransferase</keyword>
<dbReference type="GeneID" id="20194649"/>
<evidence type="ECO:0000259" key="8">
    <source>
        <dbReference type="Pfam" id="PF01529"/>
    </source>
</evidence>
<dbReference type="GO" id="GO:0005783">
    <property type="term" value="C:endoplasmic reticulum"/>
    <property type="evidence" value="ECO:0000318"/>
    <property type="project" value="GO_Central"/>
</dbReference>
<dbReference type="PANTHER" id="PTHR12349">
    <property type="entry name" value="ANKYRIN REPEAT AND LEM DOMAIN-CONTAINING PROTEIN 2"/>
    <property type="match status" value="1"/>
</dbReference>
<name>T1EDJ7_HELRO</name>
<feature type="domain" description="Palmitoyltransferase DHHC" evidence="8">
    <location>
        <begin position="98"/>
        <end position="218"/>
    </location>
</feature>
<reference evidence="9 11" key="2">
    <citation type="journal article" date="2013" name="Nature">
        <title>Insights into bilaterian evolution from three spiralian genomes.</title>
        <authorList>
            <person name="Simakov O."/>
            <person name="Marletaz F."/>
            <person name="Cho S.J."/>
            <person name="Edsinger-Gonzales E."/>
            <person name="Havlak P."/>
            <person name="Hellsten U."/>
            <person name="Kuo D.H."/>
            <person name="Larsson T."/>
            <person name="Lv J."/>
            <person name="Arendt D."/>
            <person name="Savage R."/>
            <person name="Osoegawa K."/>
            <person name="de Jong P."/>
            <person name="Grimwood J."/>
            <person name="Chapman J.A."/>
            <person name="Shapiro H."/>
            <person name="Aerts A."/>
            <person name="Otillar R.P."/>
            <person name="Terry A.Y."/>
            <person name="Boore J.L."/>
            <person name="Grigoriev I.V."/>
            <person name="Lindberg D.R."/>
            <person name="Seaver E.C."/>
            <person name="Weisblat D.A."/>
            <person name="Putnam N.H."/>
            <person name="Rokhsar D.S."/>
        </authorList>
    </citation>
    <scope>NUCLEOTIDE SEQUENCE</scope>
</reference>
<dbReference type="GO" id="GO:0016020">
    <property type="term" value="C:membrane"/>
    <property type="evidence" value="ECO:0007669"/>
    <property type="project" value="UniProtKB-SubCell"/>
</dbReference>
<dbReference type="AlphaFoldDB" id="T1EDJ7"/>
<feature type="transmembrane region" description="Helical" evidence="7">
    <location>
        <begin position="180"/>
        <end position="206"/>
    </location>
</feature>
<organism evidence="10 11">
    <name type="scientific">Helobdella robusta</name>
    <name type="common">Californian leech</name>
    <dbReference type="NCBI Taxonomy" id="6412"/>
    <lineage>
        <taxon>Eukaryota</taxon>
        <taxon>Metazoa</taxon>
        <taxon>Spiralia</taxon>
        <taxon>Lophotrochozoa</taxon>
        <taxon>Annelida</taxon>
        <taxon>Clitellata</taxon>
        <taxon>Hirudinea</taxon>
        <taxon>Rhynchobdellida</taxon>
        <taxon>Glossiphoniidae</taxon>
        <taxon>Helobdella</taxon>
    </lineage>
</organism>
<reference evidence="10" key="3">
    <citation type="submission" date="2015-06" db="UniProtKB">
        <authorList>
            <consortium name="EnsemblMetazoa"/>
        </authorList>
    </citation>
    <scope>IDENTIFICATION</scope>
</reference>
<evidence type="ECO:0000256" key="6">
    <source>
        <dbReference type="ARBA" id="ARBA00047790"/>
    </source>
</evidence>
<proteinExistence type="inferred from homology"/>
<dbReference type="STRING" id="6412.T1EDJ7"/>
<evidence type="ECO:0000256" key="7">
    <source>
        <dbReference type="RuleBase" id="RU079119"/>
    </source>
</evidence>
<evidence type="ECO:0000256" key="2">
    <source>
        <dbReference type="ARBA" id="ARBA00022692"/>
    </source>
</evidence>
<keyword evidence="2 7" id="KW-0812">Transmembrane</keyword>
<reference evidence="11" key="1">
    <citation type="submission" date="2012-12" db="EMBL/GenBank/DDBJ databases">
        <authorList>
            <person name="Hellsten U."/>
            <person name="Grimwood J."/>
            <person name="Chapman J.A."/>
            <person name="Shapiro H."/>
            <person name="Aerts A."/>
            <person name="Otillar R.P."/>
            <person name="Terry A.Y."/>
            <person name="Boore J.L."/>
            <person name="Simakov O."/>
            <person name="Marletaz F."/>
            <person name="Cho S.-J."/>
            <person name="Edsinger-Gonzales E."/>
            <person name="Havlak P."/>
            <person name="Kuo D.-H."/>
            <person name="Larsson T."/>
            <person name="Lv J."/>
            <person name="Arendt D."/>
            <person name="Savage R."/>
            <person name="Osoegawa K."/>
            <person name="de Jong P."/>
            <person name="Lindberg D.R."/>
            <person name="Seaver E.C."/>
            <person name="Weisblat D.A."/>
            <person name="Putnam N.H."/>
            <person name="Grigoriev I.V."/>
            <person name="Rokhsar D.S."/>
        </authorList>
    </citation>
    <scope>NUCLEOTIDE SEQUENCE</scope>
</reference>
<dbReference type="PANTHER" id="PTHR12349:SF2">
    <property type="entry name" value="PALMITOYLTRANSFERASE ZDHHC8"/>
    <property type="match status" value="1"/>
</dbReference>
<evidence type="ECO:0000313" key="9">
    <source>
        <dbReference type="EMBL" id="ESN91995.1"/>
    </source>
</evidence>
<dbReference type="KEGG" id="hro:HELRODRAFT_104126"/>
<comment type="domain">
    <text evidence="7">The DHHC domain is required for palmitoyltransferase activity.</text>
</comment>
<dbReference type="EMBL" id="KB097680">
    <property type="protein sequence ID" value="ESN91995.1"/>
    <property type="molecule type" value="Genomic_DNA"/>
</dbReference>
<dbReference type="EnsemblMetazoa" id="HelroT104126">
    <property type="protein sequence ID" value="HelroP104126"/>
    <property type="gene ID" value="HelroG104126"/>
</dbReference>
<dbReference type="GO" id="GO:0019706">
    <property type="term" value="F:protein-cysteine S-palmitoyltransferase activity"/>
    <property type="evidence" value="ECO:0000318"/>
    <property type="project" value="GO_Central"/>
</dbReference>
<dbReference type="eggNOG" id="KOG1311">
    <property type="taxonomic scope" value="Eukaryota"/>
</dbReference>
<evidence type="ECO:0000256" key="5">
    <source>
        <dbReference type="ARBA" id="ARBA00023463"/>
    </source>
</evidence>
<feature type="transmembrane region" description="Helical" evidence="7">
    <location>
        <begin position="12"/>
        <end position="29"/>
    </location>
</feature>
<dbReference type="OMA" id="TIHIANT"/>
<keyword evidence="11" id="KW-1185">Reference proteome</keyword>
<gene>
    <name evidence="10" type="primary">20194649</name>
    <name evidence="9" type="ORF">HELRODRAFT_104126</name>
</gene>
<comment type="similarity">
    <text evidence="5">Belongs to the DHHC palmitoyltransferase family. ERF2/ZDHHC9 subfamily.</text>
</comment>
<dbReference type="EC" id="2.3.1.225" evidence="7"/>